<evidence type="ECO:0000256" key="1">
    <source>
        <dbReference type="ARBA" id="ARBA00001255"/>
    </source>
</evidence>
<feature type="binding site" evidence="7">
    <location>
        <begin position="377"/>
        <end position="378"/>
    </location>
    <ligand>
        <name>substrate</name>
    </ligand>
</feature>
<feature type="binding site" evidence="7">
    <location>
        <position position="562"/>
    </location>
    <ligand>
        <name>substrate</name>
    </ligand>
</feature>
<dbReference type="Proteomes" id="UP000309340">
    <property type="component" value="Unassembled WGS sequence"/>
</dbReference>
<evidence type="ECO:0000313" key="11">
    <source>
        <dbReference type="EMBL" id="TKA78554.1"/>
    </source>
</evidence>
<evidence type="ECO:0000256" key="7">
    <source>
        <dbReference type="PIRSR" id="PIRSR005536-2"/>
    </source>
</evidence>
<dbReference type="InterPro" id="IPR031705">
    <property type="entry name" value="Glyco_hydro_36_C"/>
</dbReference>
<dbReference type="Pfam" id="PF16874">
    <property type="entry name" value="Glyco_hydro_36C"/>
    <property type="match status" value="1"/>
</dbReference>
<keyword evidence="3 5" id="KW-0378">Hydrolase</keyword>
<dbReference type="PIRSF" id="PIRSF005536">
    <property type="entry name" value="Agal"/>
    <property type="match status" value="1"/>
</dbReference>
<dbReference type="FunFam" id="3.20.20.70:FF:000118">
    <property type="entry name" value="Alpha-galactosidase"/>
    <property type="match status" value="1"/>
</dbReference>
<evidence type="ECO:0000256" key="5">
    <source>
        <dbReference type="PIRNR" id="PIRNR005536"/>
    </source>
</evidence>
<comment type="caution">
    <text evidence="11">The sequence shown here is derived from an EMBL/GenBank/DDBJ whole genome shotgun (WGS) entry which is preliminary data.</text>
</comment>
<feature type="binding site" evidence="7">
    <location>
        <position position="540"/>
    </location>
    <ligand>
        <name>substrate</name>
    </ligand>
</feature>
<keyword evidence="4 5" id="KW-0326">Glycosidase</keyword>
<evidence type="ECO:0000259" key="10">
    <source>
        <dbReference type="Pfam" id="PF16875"/>
    </source>
</evidence>
<dbReference type="Pfam" id="PF16875">
    <property type="entry name" value="Glyco_hydro_36N"/>
    <property type="match status" value="1"/>
</dbReference>
<dbReference type="EC" id="3.2.1.22" evidence="2 5"/>
<feature type="domain" description="Glycosyl hydrolase family 36 C-terminal" evidence="9">
    <location>
        <begin position="663"/>
        <end position="740"/>
    </location>
</feature>
<evidence type="ECO:0000256" key="6">
    <source>
        <dbReference type="PIRSR" id="PIRSR005536-1"/>
    </source>
</evidence>
<evidence type="ECO:0000256" key="8">
    <source>
        <dbReference type="SAM" id="SignalP"/>
    </source>
</evidence>
<dbReference type="Pfam" id="PF02065">
    <property type="entry name" value="Melibiase"/>
    <property type="match status" value="1"/>
</dbReference>
<proteinExistence type="inferred from homology"/>
<feature type="domain" description="Glycosyl hydrolase family 36 N-terminal" evidence="10">
    <location>
        <begin position="57"/>
        <end position="294"/>
    </location>
</feature>
<dbReference type="SUPFAM" id="SSF51445">
    <property type="entry name" value="(Trans)glycosidases"/>
    <property type="match status" value="1"/>
</dbReference>
<dbReference type="AlphaFoldDB" id="A0A4U0XMJ9"/>
<feature type="chain" id="PRO_5020800957" description="Alpha-galactosidase" evidence="8">
    <location>
        <begin position="21"/>
        <end position="743"/>
    </location>
</feature>
<dbReference type="Gene3D" id="2.70.98.60">
    <property type="entry name" value="alpha-galactosidase from lactobacil brevis"/>
    <property type="match status" value="1"/>
</dbReference>
<dbReference type="Gene3D" id="2.60.40.1180">
    <property type="entry name" value="Golgi alpha-mannosidase II"/>
    <property type="match status" value="1"/>
</dbReference>
<evidence type="ECO:0000256" key="3">
    <source>
        <dbReference type="ARBA" id="ARBA00022801"/>
    </source>
</evidence>
<name>A0A4U0XMJ9_9PEZI</name>
<keyword evidence="12" id="KW-1185">Reference proteome</keyword>
<comment type="similarity">
    <text evidence="5">Belongs to the glycosyl hydrolase.</text>
</comment>
<sequence>MRGTLGSLLASAAVARAANGANSTTAITADGSNFTLTGDGVSYLFHVDPSSLDLVSDHFGGPATDFTPPANIYAGGWSDGLTNTRREFPDVGRSDYRLPAIHIKHADGDTVSAFTYQSYDITAGKPALPGLPATYGSDSDVSTLTVRMYDNYSDIEAVLSYSIFPKYNAVARSFRISNNGTSNISIERAASFSVDLPNLDLNMIELQGDWAHEMNRVIRPVQYGETGFRSTEGYSSHIHNPFMALISPTTTESSGEAWGFNLVYSGSFATTTERFSHGYIRVLLGLNPLHASIPVAPGDTFQAPEVVAVYSSEGLGGMSRSYHDLYRNHLSRSNHTFQTRPVLLNSWEGLGFDINQTSLDALAQQTADLGIKLFVNDDGWFGKTPYARINDTAGLGDWIPNPDHFPNGLGPYVASVDSFTVANTSEKLQFGIWMEPEMVNPNSTLYTEHPDWVMYQGKHPRTLTRNQLVLNVGMTEVQDFIIQAVSNVINSANIRYIKWDNNRGIHEMPSPAADYEYMLGLYRVIDNLTTTYPDILFEGCASGGGRFDAGLLHYWPQHWTSDNTDAADRLTIQMGTTIMYPPSAMACHVSAIPNGVTMRNISIEYRATVALMCGSFGFELKPVDLSAEERAAIPGILANWELINPIVISGSFYRLALPDDTNWPAAQLVSQDETTAVVFAFQQQATVKPAAPPLRMAALNATAMYRSNAFNGTYSGATLMNAGLNLPWQVEDYQSMLIYLYKQ</sequence>
<feature type="binding site" evidence="7">
    <location>
        <begin position="498"/>
        <end position="502"/>
    </location>
    <ligand>
        <name>substrate</name>
    </ligand>
</feature>
<dbReference type="PRINTS" id="PR00743">
    <property type="entry name" value="GLHYDRLASE36"/>
</dbReference>
<feature type="binding site" evidence="7">
    <location>
        <position position="210"/>
    </location>
    <ligand>
        <name>substrate</name>
    </ligand>
</feature>
<dbReference type="InterPro" id="IPR050985">
    <property type="entry name" value="Alpha-glycosidase_related"/>
</dbReference>
<evidence type="ECO:0000313" key="12">
    <source>
        <dbReference type="Proteomes" id="UP000309340"/>
    </source>
</evidence>
<dbReference type="InterPro" id="IPR013785">
    <property type="entry name" value="Aldolase_TIM"/>
</dbReference>
<feature type="active site" description="Nucleophile" evidence="6">
    <location>
        <position position="500"/>
    </location>
</feature>
<dbReference type="InterPro" id="IPR031704">
    <property type="entry name" value="Glyco_hydro_36_N"/>
</dbReference>
<dbReference type="InterPro" id="IPR013780">
    <property type="entry name" value="Glyco_hydro_b"/>
</dbReference>
<accession>A0A4U0XMJ9</accession>
<dbReference type="OrthoDB" id="5795902at2759"/>
<comment type="catalytic activity">
    <reaction evidence="1 5">
        <text>Hydrolysis of terminal, non-reducing alpha-D-galactose residues in alpha-D-galactosides, including galactose oligosaccharides, galactomannans and galactolipids.</text>
        <dbReference type="EC" id="3.2.1.22"/>
    </reaction>
</comment>
<dbReference type="GO" id="GO:0016052">
    <property type="term" value="P:carbohydrate catabolic process"/>
    <property type="evidence" value="ECO:0007669"/>
    <property type="project" value="InterPro"/>
</dbReference>
<reference evidence="11 12" key="1">
    <citation type="submission" date="2017-03" db="EMBL/GenBank/DDBJ databases">
        <title>Genomes of endolithic fungi from Antarctica.</title>
        <authorList>
            <person name="Coleine C."/>
            <person name="Masonjones S."/>
            <person name="Stajich J.E."/>
        </authorList>
    </citation>
    <scope>NUCLEOTIDE SEQUENCE [LARGE SCALE GENOMIC DNA]</scope>
    <source>
        <strain evidence="11 12">CCFEE 5184</strain>
    </source>
</reference>
<dbReference type="InterPro" id="IPR017853">
    <property type="entry name" value="GH"/>
</dbReference>
<feature type="active site" description="Proton donor" evidence="6">
    <location>
        <position position="562"/>
    </location>
</feature>
<feature type="binding site" evidence="7">
    <location>
        <position position="465"/>
    </location>
    <ligand>
        <name>substrate</name>
    </ligand>
</feature>
<comment type="function">
    <text evidence="5">Hydrolyzes a variety of simple alpha-D-galactoside as well as more complex molecules such as oligosaccharides and polysaccharides.</text>
</comment>
<keyword evidence="8" id="KW-0732">Signal</keyword>
<feature type="signal peptide" evidence="8">
    <location>
        <begin position="1"/>
        <end position="20"/>
    </location>
</feature>
<protein>
    <recommendedName>
        <fullName evidence="2 5">Alpha-galactosidase</fullName>
        <ecNumber evidence="2 5">3.2.1.22</ecNumber>
    </recommendedName>
</protein>
<dbReference type="EMBL" id="NAJQ01000110">
    <property type="protein sequence ID" value="TKA78554.1"/>
    <property type="molecule type" value="Genomic_DNA"/>
</dbReference>
<dbReference type="PANTHER" id="PTHR43053">
    <property type="entry name" value="GLYCOSIDASE FAMILY 31"/>
    <property type="match status" value="1"/>
</dbReference>
<dbReference type="CDD" id="cd14791">
    <property type="entry name" value="GH36"/>
    <property type="match status" value="1"/>
</dbReference>
<dbReference type="STRING" id="329884.A0A4U0XMJ9"/>
<gene>
    <name evidence="11" type="ORF">B0A55_02823</name>
</gene>
<dbReference type="InterPro" id="IPR038417">
    <property type="entry name" value="Alpga-gal_N_sf"/>
</dbReference>
<dbReference type="GO" id="GO:0004557">
    <property type="term" value="F:alpha-galactosidase activity"/>
    <property type="evidence" value="ECO:0007669"/>
    <property type="project" value="UniProtKB-UniRule"/>
</dbReference>
<evidence type="ECO:0000256" key="2">
    <source>
        <dbReference type="ARBA" id="ARBA00012755"/>
    </source>
</evidence>
<organism evidence="11 12">
    <name type="scientific">Friedmanniomyces simplex</name>
    <dbReference type="NCBI Taxonomy" id="329884"/>
    <lineage>
        <taxon>Eukaryota</taxon>
        <taxon>Fungi</taxon>
        <taxon>Dikarya</taxon>
        <taxon>Ascomycota</taxon>
        <taxon>Pezizomycotina</taxon>
        <taxon>Dothideomycetes</taxon>
        <taxon>Dothideomycetidae</taxon>
        <taxon>Mycosphaerellales</taxon>
        <taxon>Teratosphaeriaceae</taxon>
        <taxon>Friedmanniomyces</taxon>
    </lineage>
</organism>
<evidence type="ECO:0000259" key="9">
    <source>
        <dbReference type="Pfam" id="PF16874"/>
    </source>
</evidence>
<dbReference type="PANTHER" id="PTHR43053:SF3">
    <property type="entry name" value="ALPHA-GALACTOSIDASE C-RELATED"/>
    <property type="match status" value="1"/>
</dbReference>
<dbReference type="InterPro" id="IPR002252">
    <property type="entry name" value="Glyco_hydro_36"/>
</dbReference>
<evidence type="ECO:0000256" key="4">
    <source>
        <dbReference type="ARBA" id="ARBA00023295"/>
    </source>
</evidence>
<dbReference type="Gene3D" id="3.20.20.70">
    <property type="entry name" value="Aldolase class I"/>
    <property type="match status" value="1"/>
</dbReference>